<organism evidence="2 3">
    <name type="scientific">Pleurodeles waltl</name>
    <name type="common">Iberian ribbed newt</name>
    <dbReference type="NCBI Taxonomy" id="8319"/>
    <lineage>
        <taxon>Eukaryota</taxon>
        <taxon>Metazoa</taxon>
        <taxon>Chordata</taxon>
        <taxon>Craniata</taxon>
        <taxon>Vertebrata</taxon>
        <taxon>Euteleostomi</taxon>
        <taxon>Amphibia</taxon>
        <taxon>Batrachia</taxon>
        <taxon>Caudata</taxon>
        <taxon>Salamandroidea</taxon>
        <taxon>Salamandridae</taxon>
        <taxon>Pleurodelinae</taxon>
        <taxon>Pleurodeles</taxon>
    </lineage>
</organism>
<accession>A0AAV7KPI5</accession>
<gene>
    <name evidence="2" type="ORF">NDU88_001419</name>
</gene>
<comment type="caution">
    <text evidence="2">The sequence shown here is derived from an EMBL/GenBank/DDBJ whole genome shotgun (WGS) entry which is preliminary data.</text>
</comment>
<dbReference type="GO" id="GO:0005198">
    <property type="term" value="F:structural molecule activity"/>
    <property type="evidence" value="ECO:0007669"/>
    <property type="project" value="InterPro"/>
</dbReference>
<dbReference type="Proteomes" id="UP001066276">
    <property type="component" value="Chromosome 12"/>
</dbReference>
<dbReference type="GO" id="GO:0030126">
    <property type="term" value="C:COPI vesicle coat"/>
    <property type="evidence" value="ECO:0007669"/>
    <property type="project" value="InterPro"/>
</dbReference>
<dbReference type="GO" id="GO:0016192">
    <property type="term" value="P:vesicle-mediated transport"/>
    <property type="evidence" value="ECO:0007669"/>
    <property type="project" value="InterPro"/>
</dbReference>
<evidence type="ECO:0000313" key="2">
    <source>
        <dbReference type="EMBL" id="KAJ1081236.1"/>
    </source>
</evidence>
<feature type="domain" description="Coatomer alpha subunit C-terminal" evidence="1">
    <location>
        <begin position="8"/>
        <end position="51"/>
    </location>
</feature>
<proteinExistence type="predicted"/>
<evidence type="ECO:0000259" key="1">
    <source>
        <dbReference type="Pfam" id="PF06957"/>
    </source>
</evidence>
<dbReference type="EMBL" id="JANPWB010000016">
    <property type="protein sequence ID" value="KAJ1081236.1"/>
    <property type="molecule type" value="Genomic_DNA"/>
</dbReference>
<dbReference type="GO" id="GO:0006886">
    <property type="term" value="P:intracellular protein transport"/>
    <property type="evidence" value="ECO:0007669"/>
    <property type="project" value="InterPro"/>
</dbReference>
<protein>
    <recommendedName>
        <fullName evidence="1">Coatomer alpha subunit C-terminal domain-containing protein</fullName>
    </recommendedName>
</protein>
<evidence type="ECO:0000313" key="3">
    <source>
        <dbReference type="Proteomes" id="UP001066276"/>
    </source>
</evidence>
<reference evidence="2" key="1">
    <citation type="journal article" date="2022" name="bioRxiv">
        <title>Sequencing and chromosome-scale assembly of the giantPleurodeles waltlgenome.</title>
        <authorList>
            <person name="Brown T."/>
            <person name="Elewa A."/>
            <person name="Iarovenko S."/>
            <person name="Subramanian E."/>
            <person name="Araus A.J."/>
            <person name="Petzold A."/>
            <person name="Susuki M."/>
            <person name="Suzuki K.-i.T."/>
            <person name="Hayashi T."/>
            <person name="Toyoda A."/>
            <person name="Oliveira C."/>
            <person name="Osipova E."/>
            <person name="Leigh N.D."/>
            <person name="Simon A."/>
            <person name="Yun M.H."/>
        </authorList>
    </citation>
    <scope>NUCLEOTIDE SEQUENCE</scope>
    <source>
        <strain evidence="2">20211129_DDA</strain>
        <tissue evidence="2">Liver</tissue>
    </source>
</reference>
<name>A0AAV7KPI5_PLEWA</name>
<dbReference type="AlphaFoldDB" id="A0AAV7KPI5"/>
<dbReference type="Pfam" id="PF06957">
    <property type="entry name" value="COPI_C"/>
    <property type="match status" value="1"/>
</dbReference>
<dbReference type="InterPro" id="IPR010714">
    <property type="entry name" value="Coatomer_asu_C"/>
</dbReference>
<sequence>MPRTDVHWTRKILSACEKNPTDAYQLNYDMHNPFDICAASYRPIYRGNRDWQGCHRLKDQPTPIPLMYYGKRK</sequence>
<keyword evidence="3" id="KW-1185">Reference proteome</keyword>